<evidence type="ECO:0000256" key="1">
    <source>
        <dbReference type="ARBA" id="ARBA00022942"/>
    </source>
</evidence>
<dbReference type="PROSITE" id="PS51475">
    <property type="entry name" value="PROTEASOME_ALPHA_2"/>
    <property type="match status" value="1"/>
</dbReference>
<dbReference type="GO" id="GO:0000502">
    <property type="term" value="C:proteasome complex"/>
    <property type="evidence" value="ECO:0007669"/>
    <property type="project" value="UniProtKB-KW"/>
</dbReference>
<protein>
    <submittedName>
        <fullName evidence="4">20S proteasome alpha subunit G</fullName>
    </submittedName>
</protein>
<dbReference type="InterPro" id="IPR001353">
    <property type="entry name" value="Proteasome_sua/b"/>
</dbReference>
<accession>A0ABQ7GSA0</accession>
<evidence type="ECO:0000313" key="5">
    <source>
        <dbReference type="Proteomes" id="UP000815325"/>
    </source>
</evidence>
<name>A0ABQ7GSA0_DUNSA</name>
<dbReference type="SUPFAM" id="SSF56235">
    <property type="entry name" value="N-terminal nucleophile aminohydrolases (Ntn hydrolases)"/>
    <property type="match status" value="1"/>
</dbReference>
<comment type="similarity">
    <text evidence="2">Belongs to the peptidase T1A family.</text>
</comment>
<gene>
    <name evidence="4" type="ORF">DUNSADRAFT_4288</name>
</gene>
<proteinExistence type="inferred from homology"/>
<dbReference type="EMBL" id="MU069614">
    <property type="protein sequence ID" value="KAF5837486.1"/>
    <property type="molecule type" value="Genomic_DNA"/>
</dbReference>
<keyword evidence="5" id="KW-1185">Reference proteome</keyword>
<evidence type="ECO:0000313" key="4">
    <source>
        <dbReference type="EMBL" id="KAF5837486.1"/>
    </source>
</evidence>
<comment type="caution">
    <text evidence="4">The sequence shown here is derived from an EMBL/GenBank/DDBJ whole genome shotgun (WGS) entry which is preliminary data.</text>
</comment>
<dbReference type="Pfam" id="PF10584">
    <property type="entry name" value="Proteasome_A_N"/>
    <property type="match status" value="1"/>
</dbReference>
<evidence type="ECO:0000256" key="2">
    <source>
        <dbReference type="PROSITE-ProRule" id="PRU00808"/>
    </source>
</evidence>
<sequence length="266" mass="28697">MSGIGTGYDLSPTTYSPDGKVFQSEYAQKAVDSGSTVVGLKVKDGVVMGVEKLIVSKLLVEGSNRRIFNVDRHAGMAVAGLAPDGRVIVNRGIDEAANYKRFYGDNIPALMLAERVATFMHLFNLYWSFSVGWHSVGGTVWDGTVKMGWHSVGSEVWAAQCSGTGCARSTRAGAALGKGQHAGLAVDAARNEIEKLKLSEMTARQAVIEVAKILHRVHDEDGKPFDIEISWVCEESGREHQRVPQDLMAEATQAAKAALAESDMED</sequence>
<dbReference type="PANTHER" id="PTHR11599">
    <property type="entry name" value="PROTEASOME SUBUNIT ALPHA/BETA"/>
    <property type="match status" value="1"/>
</dbReference>
<reference evidence="4" key="1">
    <citation type="submission" date="2017-08" db="EMBL/GenBank/DDBJ databases">
        <authorList>
            <person name="Polle J.E."/>
            <person name="Barry K."/>
            <person name="Cushman J."/>
            <person name="Schmutz J."/>
            <person name="Tran D."/>
            <person name="Hathwaick L.T."/>
            <person name="Yim W.C."/>
            <person name="Jenkins J."/>
            <person name="Mckie-Krisberg Z.M."/>
            <person name="Prochnik S."/>
            <person name="Lindquist E."/>
            <person name="Dockter R.B."/>
            <person name="Adam C."/>
            <person name="Molina H."/>
            <person name="Bunkerborg J."/>
            <person name="Jin E."/>
            <person name="Buchheim M."/>
            <person name="Magnuson J."/>
        </authorList>
    </citation>
    <scope>NUCLEOTIDE SEQUENCE</scope>
    <source>
        <strain evidence="4">CCAP 19/18</strain>
    </source>
</reference>
<dbReference type="SMART" id="SM00948">
    <property type="entry name" value="Proteasome_A_N"/>
    <property type="match status" value="1"/>
</dbReference>
<dbReference type="Proteomes" id="UP000815325">
    <property type="component" value="Unassembled WGS sequence"/>
</dbReference>
<keyword evidence="1 2" id="KW-0647">Proteasome</keyword>
<dbReference type="InterPro" id="IPR000426">
    <property type="entry name" value="Proteasome_asu_N"/>
</dbReference>
<dbReference type="Gene3D" id="3.60.20.10">
    <property type="entry name" value="Glutamine Phosphoribosylpyrophosphate, subunit 1, domain 1"/>
    <property type="match status" value="1"/>
</dbReference>
<dbReference type="InterPro" id="IPR029055">
    <property type="entry name" value="Ntn_hydrolases_N"/>
</dbReference>
<dbReference type="Pfam" id="PF00227">
    <property type="entry name" value="Proteasome"/>
    <property type="match status" value="1"/>
</dbReference>
<feature type="domain" description="Proteasome alpha-type subunits" evidence="3">
    <location>
        <begin position="8"/>
        <end position="30"/>
    </location>
</feature>
<dbReference type="InterPro" id="IPR023332">
    <property type="entry name" value="Proteasome_alpha-type"/>
</dbReference>
<dbReference type="InterPro" id="IPR050115">
    <property type="entry name" value="Proteasome_alpha"/>
</dbReference>
<evidence type="ECO:0000259" key="3">
    <source>
        <dbReference type="SMART" id="SM00948"/>
    </source>
</evidence>
<organism evidence="4 5">
    <name type="scientific">Dunaliella salina</name>
    <name type="common">Green alga</name>
    <name type="synonym">Protococcus salinus</name>
    <dbReference type="NCBI Taxonomy" id="3046"/>
    <lineage>
        <taxon>Eukaryota</taxon>
        <taxon>Viridiplantae</taxon>
        <taxon>Chlorophyta</taxon>
        <taxon>core chlorophytes</taxon>
        <taxon>Chlorophyceae</taxon>
        <taxon>CS clade</taxon>
        <taxon>Chlamydomonadales</taxon>
        <taxon>Dunaliellaceae</taxon>
        <taxon>Dunaliella</taxon>
    </lineage>
</organism>